<evidence type="ECO:0000313" key="2">
    <source>
        <dbReference type="Proteomes" id="UP000824120"/>
    </source>
</evidence>
<reference evidence="1 2" key="1">
    <citation type="submission" date="2020-09" db="EMBL/GenBank/DDBJ databases">
        <title>De no assembly of potato wild relative species, Solanum commersonii.</title>
        <authorList>
            <person name="Cho K."/>
        </authorList>
    </citation>
    <scope>NUCLEOTIDE SEQUENCE [LARGE SCALE GENOMIC DNA]</scope>
    <source>
        <strain evidence="1">LZ3.2</strain>
        <tissue evidence="1">Leaf</tissue>
    </source>
</reference>
<accession>A0A9J5YW52</accession>
<dbReference type="AlphaFoldDB" id="A0A9J5YW52"/>
<protein>
    <submittedName>
        <fullName evidence="1">Uncharacterized protein</fullName>
    </submittedName>
</protein>
<comment type="caution">
    <text evidence="1">The sequence shown here is derived from an EMBL/GenBank/DDBJ whole genome shotgun (WGS) entry which is preliminary data.</text>
</comment>
<dbReference type="EMBL" id="JACXVP010000006">
    <property type="protein sequence ID" value="KAG5603300.1"/>
    <property type="molecule type" value="Genomic_DNA"/>
</dbReference>
<proteinExistence type="predicted"/>
<dbReference type="Proteomes" id="UP000824120">
    <property type="component" value="Chromosome 6"/>
</dbReference>
<evidence type="ECO:0000313" key="1">
    <source>
        <dbReference type="EMBL" id="KAG5603300.1"/>
    </source>
</evidence>
<keyword evidence="2" id="KW-1185">Reference proteome</keyword>
<name>A0A9J5YW52_SOLCO</name>
<gene>
    <name evidence="1" type="ORF">H5410_034670</name>
</gene>
<dbReference type="OrthoDB" id="10624287at2759"/>
<sequence length="101" mass="11867">MFFNLVGEKLTNLDSEKKQQALSMAQSNTCCLDAPDQLFRSREDRKNHLMRKRGTRTCSYTVLHCALDFFEDRSGHACTIYKCLMQRRSFEVERTQAIECY</sequence>
<organism evidence="1 2">
    <name type="scientific">Solanum commersonii</name>
    <name type="common">Commerson's wild potato</name>
    <name type="synonym">Commerson's nightshade</name>
    <dbReference type="NCBI Taxonomy" id="4109"/>
    <lineage>
        <taxon>Eukaryota</taxon>
        <taxon>Viridiplantae</taxon>
        <taxon>Streptophyta</taxon>
        <taxon>Embryophyta</taxon>
        <taxon>Tracheophyta</taxon>
        <taxon>Spermatophyta</taxon>
        <taxon>Magnoliopsida</taxon>
        <taxon>eudicotyledons</taxon>
        <taxon>Gunneridae</taxon>
        <taxon>Pentapetalae</taxon>
        <taxon>asterids</taxon>
        <taxon>lamiids</taxon>
        <taxon>Solanales</taxon>
        <taxon>Solanaceae</taxon>
        <taxon>Solanoideae</taxon>
        <taxon>Solaneae</taxon>
        <taxon>Solanum</taxon>
    </lineage>
</organism>